<gene>
    <name evidence="4" type="ORF">FE263_02445</name>
</gene>
<dbReference type="EMBL" id="VCDI01000001">
    <property type="protein sequence ID" value="TLU74093.1"/>
    <property type="molecule type" value="Genomic_DNA"/>
</dbReference>
<sequence length="368" mass="39801">MLPGRVLMTTDAVGGVWRHALDLARSLNETGIHCLLVGLGPSPADRSEADALAPSTQLVWTELDLDWMQDGHEAVADVGRHLAEIAYNAGIELLHLNLPSQAVGIPEGVPVVVMSHSCLPTWWAEVRGGALPDQYRWHLEANRIGMRRADAVVAPSRSHADAITQVYGPVDRLAVLHNATSPQADGHGARRRPVVLAAARWWDAAKNVDVLDRAAATSPWTIELAGALSGPDGSRIATAHAATLGTLPAEMLRARMREAEIFASPSLYEPFGLVALEAASRGCALLLADIPTYRELWQGAARFVSPVRPELWSDAIAELAADPDQRLQLREAARQRAAGFTPARQRDGLLAIYQATMERGTRLANRIQ</sequence>
<dbReference type="GO" id="GO:0009103">
    <property type="term" value="P:lipopolysaccharide biosynthetic process"/>
    <property type="evidence" value="ECO:0007669"/>
    <property type="project" value="TreeGrafter"/>
</dbReference>
<evidence type="ECO:0000313" key="4">
    <source>
        <dbReference type="EMBL" id="TLU74093.1"/>
    </source>
</evidence>
<dbReference type="CDD" id="cd03801">
    <property type="entry name" value="GT4_PimA-like"/>
    <property type="match status" value="1"/>
</dbReference>
<dbReference type="PANTHER" id="PTHR46401:SF2">
    <property type="entry name" value="GLYCOSYLTRANSFERASE WBBK-RELATED"/>
    <property type="match status" value="1"/>
</dbReference>
<keyword evidence="5" id="KW-1185">Reference proteome</keyword>
<organism evidence="4 5">
    <name type="scientific">Lichenicoccus roseus</name>
    <dbReference type="NCBI Taxonomy" id="2683649"/>
    <lineage>
        <taxon>Bacteria</taxon>
        <taxon>Pseudomonadati</taxon>
        <taxon>Pseudomonadota</taxon>
        <taxon>Alphaproteobacteria</taxon>
        <taxon>Acetobacterales</taxon>
        <taxon>Acetobacteraceae</taxon>
        <taxon>Lichenicoccus</taxon>
    </lineage>
</organism>
<dbReference type="Gene3D" id="3.40.50.2000">
    <property type="entry name" value="Glycogen Phosphorylase B"/>
    <property type="match status" value="2"/>
</dbReference>
<evidence type="ECO:0000313" key="5">
    <source>
        <dbReference type="Proteomes" id="UP000305654"/>
    </source>
</evidence>
<dbReference type="Proteomes" id="UP000305654">
    <property type="component" value="Unassembled WGS sequence"/>
</dbReference>
<dbReference type="Pfam" id="PF00534">
    <property type="entry name" value="Glycos_transf_1"/>
    <property type="match status" value="1"/>
</dbReference>
<evidence type="ECO:0000256" key="1">
    <source>
        <dbReference type="ARBA" id="ARBA00022679"/>
    </source>
</evidence>
<dbReference type="Pfam" id="PF13439">
    <property type="entry name" value="Glyco_transf_4"/>
    <property type="match status" value="1"/>
</dbReference>
<feature type="domain" description="Glycosyl transferase family 1" evidence="2">
    <location>
        <begin position="240"/>
        <end position="336"/>
    </location>
</feature>
<keyword evidence="1 4" id="KW-0808">Transferase</keyword>
<dbReference type="AlphaFoldDB" id="A0A5R9JBG8"/>
<dbReference type="InterPro" id="IPR001296">
    <property type="entry name" value="Glyco_trans_1"/>
</dbReference>
<accession>A0A5R9JBG8</accession>
<dbReference type="GO" id="GO:0016757">
    <property type="term" value="F:glycosyltransferase activity"/>
    <property type="evidence" value="ECO:0007669"/>
    <property type="project" value="InterPro"/>
</dbReference>
<comment type="caution">
    <text evidence="4">The sequence shown here is derived from an EMBL/GenBank/DDBJ whole genome shotgun (WGS) entry which is preliminary data.</text>
</comment>
<reference evidence="4 5" key="1">
    <citation type="submission" date="2019-05" db="EMBL/GenBank/DDBJ databases">
        <authorList>
            <person name="Pankratov T."/>
            <person name="Grouzdev D."/>
        </authorList>
    </citation>
    <scope>NUCLEOTIDE SEQUENCE [LARGE SCALE GENOMIC DNA]</scope>
    <source>
        <strain evidence="4 5">KEBCLARHB70R</strain>
    </source>
</reference>
<protein>
    <submittedName>
        <fullName evidence="4">Glycosyltransferase family 4 protein</fullName>
    </submittedName>
</protein>
<dbReference type="PANTHER" id="PTHR46401">
    <property type="entry name" value="GLYCOSYLTRANSFERASE WBBK-RELATED"/>
    <property type="match status" value="1"/>
</dbReference>
<evidence type="ECO:0000259" key="3">
    <source>
        <dbReference type="Pfam" id="PF13439"/>
    </source>
</evidence>
<dbReference type="InterPro" id="IPR028098">
    <property type="entry name" value="Glyco_trans_4-like_N"/>
</dbReference>
<proteinExistence type="predicted"/>
<name>A0A5R9JBG8_9PROT</name>
<dbReference type="SUPFAM" id="SSF53756">
    <property type="entry name" value="UDP-Glycosyltransferase/glycogen phosphorylase"/>
    <property type="match status" value="1"/>
</dbReference>
<feature type="domain" description="Glycosyltransferase subfamily 4-like N-terminal" evidence="3">
    <location>
        <begin position="13"/>
        <end position="180"/>
    </location>
</feature>
<evidence type="ECO:0000259" key="2">
    <source>
        <dbReference type="Pfam" id="PF00534"/>
    </source>
</evidence>
<dbReference type="OrthoDB" id="7847955at2"/>